<protein>
    <submittedName>
        <fullName evidence="4">Sm domain-containing protein</fullName>
    </submittedName>
</protein>
<dbReference type="Pfam" id="PF01423">
    <property type="entry name" value="LSM"/>
    <property type="match status" value="1"/>
</dbReference>
<proteinExistence type="predicted"/>
<dbReference type="PANTHER" id="PTHR21415:SF1">
    <property type="entry name" value="U7 SNRNA-ASSOCIATED SM-LIKE PROTEIN LSM11"/>
    <property type="match status" value="1"/>
</dbReference>
<keyword evidence="3" id="KW-1185">Reference proteome</keyword>
<dbReference type="GO" id="GO:0006398">
    <property type="term" value="P:mRNA 3'-end processing by stem-loop binding and cleavage"/>
    <property type="evidence" value="ECO:0007669"/>
    <property type="project" value="TreeGrafter"/>
</dbReference>
<dbReference type="AlphaFoldDB" id="A0A183IUY9"/>
<dbReference type="InterPro" id="IPR039267">
    <property type="entry name" value="Lsm11"/>
</dbReference>
<dbReference type="SMART" id="SM00651">
    <property type="entry name" value="Sm"/>
    <property type="match status" value="1"/>
</dbReference>
<evidence type="ECO:0000259" key="1">
    <source>
        <dbReference type="SMART" id="SM00651"/>
    </source>
</evidence>
<evidence type="ECO:0000313" key="2">
    <source>
        <dbReference type="EMBL" id="VDP13089.1"/>
    </source>
</evidence>
<dbReference type="GO" id="GO:0005683">
    <property type="term" value="C:U7 snRNP"/>
    <property type="evidence" value="ECO:0007669"/>
    <property type="project" value="TreeGrafter"/>
</dbReference>
<dbReference type="PANTHER" id="PTHR21415">
    <property type="entry name" value="U7 SNRNA-ASSOCIATED SM-LIKE PROTEIN LSM11"/>
    <property type="match status" value="1"/>
</dbReference>
<accession>A0A183IUY9</accession>
<dbReference type="Proteomes" id="UP000270296">
    <property type="component" value="Unassembled WGS sequence"/>
</dbReference>
<dbReference type="OrthoDB" id="10002367at2759"/>
<name>A0A183IUY9_9BILA</name>
<gene>
    <name evidence="2" type="ORF">SBAD_LOCUS7436</name>
</gene>
<evidence type="ECO:0000313" key="4">
    <source>
        <dbReference type="WBParaSite" id="SBAD_0000771501-mRNA-1"/>
    </source>
</evidence>
<reference evidence="2 3" key="2">
    <citation type="submission" date="2018-11" db="EMBL/GenBank/DDBJ databases">
        <authorList>
            <consortium name="Pathogen Informatics"/>
        </authorList>
    </citation>
    <scope>NUCLEOTIDE SEQUENCE [LARGE SCALE GENOMIC DNA]</scope>
</reference>
<dbReference type="SUPFAM" id="SSF50182">
    <property type="entry name" value="Sm-like ribonucleoproteins"/>
    <property type="match status" value="1"/>
</dbReference>
<sequence length="216" mass="24525">MEELAADDFDPRALLHAEDVKAMPNVMCFADVDSFEDHLRKKDPEIVAELLAEEARRVPTMIAPFEKLPLPAERRLALMGAPTPAKPPRRPAKTFLSAIAKHLYRGPLAALCSWVEQKERVEVRIRSRDGVHSVLAATVVAFDKFWNLALHDVDEVYYCPKRIRKFRTTSKLPLEIVPANLRYEPGLKVSSRIQQLTRHLPQLFVRGDNVISVALK</sequence>
<organism evidence="4">
    <name type="scientific">Soboliphyme baturini</name>
    <dbReference type="NCBI Taxonomy" id="241478"/>
    <lineage>
        <taxon>Eukaryota</taxon>
        <taxon>Metazoa</taxon>
        <taxon>Ecdysozoa</taxon>
        <taxon>Nematoda</taxon>
        <taxon>Enoplea</taxon>
        <taxon>Dorylaimia</taxon>
        <taxon>Dioctophymatida</taxon>
        <taxon>Dioctophymatoidea</taxon>
        <taxon>Soboliphymatidae</taxon>
        <taxon>Soboliphyme</taxon>
    </lineage>
</organism>
<dbReference type="WBParaSite" id="SBAD_0000771501-mRNA-1">
    <property type="protein sequence ID" value="SBAD_0000771501-mRNA-1"/>
    <property type="gene ID" value="SBAD_0000771501"/>
</dbReference>
<dbReference type="InterPro" id="IPR001163">
    <property type="entry name" value="Sm_dom_euk/arc"/>
</dbReference>
<evidence type="ECO:0000313" key="3">
    <source>
        <dbReference type="Proteomes" id="UP000270296"/>
    </source>
</evidence>
<dbReference type="GO" id="GO:0071209">
    <property type="term" value="F:U7 snRNA binding"/>
    <property type="evidence" value="ECO:0007669"/>
    <property type="project" value="InterPro"/>
</dbReference>
<dbReference type="InterPro" id="IPR010920">
    <property type="entry name" value="LSM_dom_sf"/>
</dbReference>
<dbReference type="Gene3D" id="2.30.30.100">
    <property type="match status" value="1"/>
</dbReference>
<dbReference type="EMBL" id="UZAM01010621">
    <property type="protein sequence ID" value="VDP13089.1"/>
    <property type="molecule type" value="Genomic_DNA"/>
</dbReference>
<feature type="domain" description="Sm" evidence="1">
    <location>
        <begin position="113"/>
        <end position="215"/>
    </location>
</feature>
<reference evidence="4" key="1">
    <citation type="submission" date="2016-06" db="UniProtKB">
        <authorList>
            <consortium name="WormBaseParasite"/>
        </authorList>
    </citation>
    <scope>IDENTIFICATION</scope>
</reference>